<organism evidence="2 3">
    <name type="scientific">Streptomyces bathyalis</name>
    <dbReference type="NCBI Taxonomy" id="2710756"/>
    <lineage>
        <taxon>Bacteria</taxon>
        <taxon>Bacillati</taxon>
        <taxon>Actinomycetota</taxon>
        <taxon>Actinomycetes</taxon>
        <taxon>Kitasatosporales</taxon>
        <taxon>Streptomycetaceae</taxon>
        <taxon>Streptomyces</taxon>
    </lineage>
</organism>
<evidence type="ECO:0000259" key="1">
    <source>
        <dbReference type="PROSITE" id="PS51819"/>
    </source>
</evidence>
<dbReference type="InterPro" id="IPR037523">
    <property type="entry name" value="VOC_core"/>
</dbReference>
<feature type="domain" description="VOC" evidence="1">
    <location>
        <begin position="4"/>
        <end position="129"/>
    </location>
</feature>
<protein>
    <submittedName>
        <fullName evidence="2">VOC family protein</fullName>
    </submittedName>
</protein>
<dbReference type="InterPro" id="IPR004360">
    <property type="entry name" value="Glyas_Fos-R_dOase_dom"/>
</dbReference>
<proteinExistence type="predicted"/>
<dbReference type="SUPFAM" id="SSF54593">
    <property type="entry name" value="Glyoxalase/Bleomycin resistance protein/Dihydroxybiphenyl dioxygenase"/>
    <property type="match status" value="1"/>
</dbReference>
<dbReference type="PROSITE" id="PS51819">
    <property type="entry name" value="VOC"/>
    <property type="match status" value="1"/>
</dbReference>
<name>A0A7T1T810_9ACTN</name>
<dbReference type="Pfam" id="PF00903">
    <property type="entry name" value="Glyoxalase"/>
    <property type="match status" value="1"/>
</dbReference>
<dbReference type="KEGG" id="sbat:G4Z16_18180"/>
<dbReference type="Gene3D" id="3.10.180.10">
    <property type="entry name" value="2,3-Dihydroxybiphenyl 1,2-Dioxygenase, domain 1"/>
    <property type="match status" value="1"/>
</dbReference>
<dbReference type="PANTHER" id="PTHR36503">
    <property type="entry name" value="BLR2520 PROTEIN"/>
    <property type="match status" value="1"/>
</dbReference>
<dbReference type="InterPro" id="IPR029068">
    <property type="entry name" value="Glyas_Bleomycin-R_OHBP_Dase"/>
</dbReference>
<evidence type="ECO:0000313" key="2">
    <source>
        <dbReference type="EMBL" id="QPP08008.1"/>
    </source>
</evidence>
<dbReference type="EMBL" id="CP048882">
    <property type="protein sequence ID" value="QPP08008.1"/>
    <property type="molecule type" value="Genomic_DNA"/>
</dbReference>
<dbReference type="CDD" id="cd07251">
    <property type="entry name" value="VOC_like"/>
    <property type="match status" value="1"/>
</dbReference>
<dbReference type="AlphaFoldDB" id="A0A7T1T810"/>
<gene>
    <name evidence="2" type="ORF">G4Z16_18180</name>
</gene>
<reference evidence="3" key="1">
    <citation type="submission" date="2020-02" db="EMBL/GenBank/DDBJ databases">
        <title>Streptomyces sp. ASO4wet.</title>
        <authorList>
            <person name="Risdian C."/>
            <person name="Landwehr W."/>
            <person name="Schupp P."/>
            <person name="Wink J."/>
        </authorList>
    </citation>
    <scope>NUCLEOTIDE SEQUENCE [LARGE SCALE GENOMIC DNA]</scope>
    <source>
        <strain evidence="3">ASO4wet</strain>
    </source>
</reference>
<keyword evidence="3" id="KW-1185">Reference proteome</keyword>
<sequence length="146" mass="15869">MDQRTHFITLATRDLDAARRFYRDGLGWEPLADVPGEIIFFQTGPGLVLGFFEAEKFREDIADAVPETSTSGVTLAHNVDSREAVDSVVDSAVAAGARLIKSPQPVPVFDGYHGHVADPNGVIWEICYNPGWSVDDSGRVRLGPAD</sequence>
<evidence type="ECO:0000313" key="3">
    <source>
        <dbReference type="Proteomes" id="UP000595046"/>
    </source>
</evidence>
<dbReference type="PANTHER" id="PTHR36503:SF1">
    <property type="entry name" value="BLR2520 PROTEIN"/>
    <property type="match status" value="1"/>
</dbReference>
<dbReference type="Proteomes" id="UP000595046">
    <property type="component" value="Chromosome"/>
</dbReference>
<dbReference type="RefSeq" id="WP_197351800.1">
    <property type="nucleotide sequence ID" value="NZ_CP048882.1"/>
</dbReference>
<accession>A0A7T1T810</accession>